<evidence type="ECO:0000313" key="2">
    <source>
        <dbReference type="EMBL" id="EFV00811.1"/>
    </source>
</evidence>
<comment type="caution">
    <text evidence="2">The sequence shown here is derived from an EMBL/GenBank/DDBJ whole genome shotgun (WGS) entry which is preliminary data.</text>
</comment>
<organism evidence="2 3">
    <name type="scientific">Pseudoramibacter alactolyticus ATCC 23263</name>
    <dbReference type="NCBI Taxonomy" id="887929"/>
    <lineage>
        <taxon>Bacteria</taxon>
        <taxon>Bacillati</taxon>
        <taxon>Bacillota</taxon>
        <taxon>Clostridia</taxon>
        <taxon>Eubacteriales</taxon>
        <taxon>Eubacteriaceae</taxon>
        <taxon>Pseudoramibacter</taxon>
    </lineage>
</organism>
<sequence length="84" mass="8973">MQLMPNAIGGFLAVTAARIGLLQPLASGQQQAQKPIAAGMAQILVHLLFMVLIAVSVCVSLLLNHKKNQKKIPVLPVLHQKGRS</sequence>
<keyword evidence="1" id="KW-0472">Membrane</keyword>
<dbReference type="AlphaFoldDB" id="E6MJD4"/>
<feature type="transmembrane region" description="Helical" evidence="1">
    <location>
        <begin position="44"/>
        <end position="63"/>
    </location>
</feature>
<proteinExistence type="predicted"/>
<evidence type="ECO:0000313" key="3">
    <source>
        <dbReference type="Proteomes" id="UP000004754"/>
    </source>
</evidence>
<dbReference type="Proteomes" id="UP000004754">
    <property type="component" value="Unassembled WGS sequence"/>
</dbReference>
<protein>
    <submittedName>
        <fullName evidence="2">Uncharacterized protein</fullName>
    </submittedName>
</protein>
<reference evidence="2 3" key="1">
    <citation type="submission" date="2010-12" db="EMBL/GenBank/DDBJ databases">
        <authorList>
            <person name="Muzny D."/>
            <person name="Qin X."/>
            <person name="Deng J."/>
            <person name="Jiang H."/>
            <person name="Liu Y."/>
            <person name="Qu J."/>
            <person name="Song X.-Z."/>
            <person name="Zhang L."/>
            <person name="Thornton R."/>
            <person name="Coyle M."/>
            <person name="Francisco L."/>
            <person name="Jackson L."/>
            <person name="Javaid M."/>
            <person name="Korchina V."/>
            <person name="Kovar C."/>
            <person name="Mata R."/>
            <person name="Mathew T."/>
            <person name="Ngo R."/>
            <person name="Nguyen L."/>
            <person name="Nguyen N."/>
            <person name="Okwuonu G."/>
            <person name="Ongeri F."/>
            <person name="Pham C."/>
            <person name="Simmons D."/>
            <person name="Wilczek-Boney K."/>
            <person name="Hale W."/>
            <person name="Jakkamsetti A."/>
            <person name="Pham P."/>
            <person name="Ruth R."/>
            <person name="San Lucas F."/>
            <person name="Warren J."/>
            <person name="Zhang J."/>
            <person name="Zhao Z."/>
            <person name="Zhou C."/>
            <person name="Zhu D."/>
            <person name="Lee S."/>
            <person name="Bess C."/>
            <person name="Blankenburg K."/>
            <person name="Forbes L."/>
            <person name="Fu Q."/>
            <person name="Gubbala S."/>
            <person name="Hirani K."/>
            <person name="Jayaseelan J.C."/>
            <person name="Lara F."/>
            <person name="Munidasa M."/>
            <person name="Palculict T."/>
            <person name="Patil S."/>
            <person name="Pu L.-L."/>
            <person name="Saada N."/>
            <person name="Tang L."/>
            <person name="Weissenberger G."/>
            <person name="Zhu Y."/>
            <person name="Hemphill L."/>
            <person name="Shang Y."/>
            <person name="Youmans B."/>
            <person name="Ayvaz T."/>
            <person name="Ross M."/>
            <person name="Santibanez J."/>
            <person name="Aqrawi P."/>
            <person name="Gross S."/>
            <person name="Joshi V."/>
            <person name="Fowler G."/>
            <person name="Nazareth L."/>
            <person name="Reid J."/>
            <person name="Worley K."/>
            <person name="Petrosino J."/>
            <person name="Highlander S."/>
            <person name="Gibbs R."/>
        </authorList>
    </citation>
    <scope>NUCLEOTIDE SEQUENCE [LARGE SCALE GENOMIC DNA]</scope>
    <source>
        <strain evidence="2 3">ATCC 23263</strain>
    </source>
</reference>
<keyword evidence="3" id="KW-1185">Reference proteome</keyword>
<keyword evidence="1" id="KW-0812">Transmembrane</keyword>
<accession>E6MJD4</accession>
<keyword evidence="1" id="KW-1133">Transmembrane helix</keyword>
<name>E6MJD4_9FIRM</name>
<dbReference type="STRING" id="887929.HMP0721_2119"/>
<evidence type="ECO:0000256" key="1">
    <source>
        <dbReference type="SAM" id="Phobius"/>
    </source>
</evidence>
<dbReference type="HOGENOM" id="CLU_2524953_0_0_9"/>
<gene>
    <name evidence="2" type="ORF">HMP0721_2119</name>
</gene>
<dbReference type="EMBL" id="AEQN01000027">
    <property type="protein sequence ID" value="EFV00811.1"/>
    <property type="molecule type" value="Genomic_DNA"/>
</dbReference>